<dbReference type="NCBIfam" id="TIGR01625">
    <property type="entry name" value="YidE_YbjL_dupl"/>
    <property type="match status" value="2"/>
</dbReference>
<evidence type="ECO:0000256" key="6">
    <source>
        <dbReference type="ARBA" id="ARBA00022989"/>
    </source>
</evidence>
<dbReference type="EMBL" id="GL945017">
    <property type="protein sequence ID" value="EGN56545.1"/>
    <property type="molecule type" value="Genomic_DNA"/>
</dbReference>
<evidence type="ECO:0000256" key="5">
    <source>
        <dbReference type="ARBA" id="ARBA00022692"/>
    </source>
</evidence>
<dbReference type="PANTHER" id="PTHR30445:SF3">
    <property type="entry name" value="TRANSPORT PROTEIN YIDE-RELATED"/>
    <property type="match status" value="1"/>
</dbReference>
<feature type="transmembrane region" description="Helical" evidence="8">
    <location>
        <begin position="43"/>
        <end position="61"/>
    </location>
</feature>
<evidence type="ECO:0000259" key="9">
    <source>
        <dbReference type="PROSITE" id="PS51202"/>
    </source>
</evidence>
<feature type="transmembrane region" description="Helical" evidence="8">
    <location>
        <begin position="12"/>
        <end position="36"/>
    </location>
</feature>
<dbReference type="Pfam" id="PF02080">
    <property type="entry name" value="TrkA_C"/>
    <property type="match status" value="1"/>
</dbReference>
<keyword evidence="6 8" id="KW-1133">Transmembrane helix</keyword>
<proteinExistence type="inferred from homology"/>
<evidence type="ECO:0000256" key="8">
    <source>
        <dbReference type="SAM" id="Phobius"/>
    </source>
</evidence>
<dbReference type="eggNOG" id="COG2985">
    <property type="taxonomic scope" value="Bacteria"/>
</dbReference>
<dbReference type="InterPro" id="IPR006037">
    <property type="entry name" value="RCK_C"/>
</dbReference>
<feature type="transmembrane region" description="Helical" evidence="8">
    <location>
        <begin position="104"/>
        <end position="124"/>
    </location>
</feature>
<evidence type="ECO:0000256" key="7">
    <source>
        <dbReference type="ARBA" id="ARBA00023136"/>
    </source>
</evidence>
<dbReference type="InterPro" id="IPR036721">
    <property type="entry name" value="RCK_C_sf"/>
</dbReference>
<dbReference type="GO" id="GO:0005886">
    <property type="term" value="C:plasma membrane"/>
    <property type="evidence" value="ECO:0007669"/>
    <property type="project" value="UniProtKB-SubCell"/>
</dbReference>
<feature type="transmembrane region" description="Helical" evidence="8">
    <location>
        <begin position="410"/>
        <end position="429"/>
    </location>
</feature>
<evidence type="ECO:0000256" key="4">
    <source>
        <dbReference type="ARBA" id="ARBA00022475"/>
    </source>
</evidence>
<dbReference type="InterPro" id="IPR006512">
    <property type="entry name" value="YidE_YbjL"/>
</dbReference>
<dbReference type="PROSITE" id="PS51202">
    <property type="entry name" value="RCK_C"/>
    <property type="match status" value="1"/>
</dbReference>
<reference evidence="11" key="1">
    <citation type="journal article" date="2011" name="Stand. Genomic Sci.">
        <title>Non-contiguous finished genome sequence of the opportunistic oral pathogen Prevotella multisaccharivorax type strain (PPPA20).</title>
        <authorList>
            <person name="Pati A."/>
            <person name="Gronow S."/>
            <person name="Lu M."/>
            <person name="Lapidus A."/>
            <person name="Nolan M."/>
            <person name="Lucas S."/>
            <person name="Hammon N."/>
            <person name="Deshpande S."/>
            <person name="Cheng J.F."/>
            <person name="Tapia R."/>
            <person name="Han C."/>
            <person name="Goodwin L."/>
            <person name="Pitluck S."/>
            <person name="Liolios K."/>
            <person name="Pagani I."/>
            <person name="Mavromatis K."/>
            <person name="Mikhailova N."/>
            <person name="Huntemann M."/>
            <person name="Chen A."/>
            <person name="Palaniappan K."/>
            <person name="Land M."/>
            <person name="Hauser L."/>
            <person name="Detter J.C."/>
            <person name="Brambilla E.M."/>
            <person name="Rohde M."/>
            <person name="Goker M."/>
            <person name="Woyke T."/>
            <person name="Bristow J."/>
            <person name="Eisen J.A."/>
            <person name="Markowitz V."/>
            <person name="Hugenholtz P."/>
            <person name="Kyrpides N.C."/>
            <person name="Klenk H.P."/>
            <person name="Ivanova N."/>
        </authorList>
    </citation>
    <scope>NUCLEOTIDE SEQUENCE [LARGE SCALE GENOMIC DNA]</scope>
    <source>
        <strain evidence="11">DSM 17128</strain>
    </source>
</reference>
<dbReference type="PANTHER" id="PTHR30445">
    <property type="entry name" value="K(+)_H(+) ANTIPORTER SUBUNIT KHTT"/>
    <property type="match status" value="1"/>
</dbReference>
<dbReference type="Proteomes" id="UP000002772">
    <property type="component" value="Unassembled WGS sequence"/>
</dbReference>
<name>F8N8H8_9BACT</name>
<feature type="transmembrane region" description="Helical" evidence="8">
    <location>
        <begin position="171"/>
        <end position="191"/>
    </location>
</feature>
<dbReference type="HOGENOM" id="CLU_035023_3_1_10"/>
<dbReference type="SUPFAM" id="SSF116726">
    <property type="entry name" value="TrkA C-terminal domain-like"/>
    <property type="match status" value="1"/>
</dbReference>
<dbReference type="RefSeq" id="WP_007573713.1">
    <property type="nucleotide sequence ID" value="NZ_BPTS01000001.1"/>
</dbReference>
<organism evidence="10 11">
    <name type="scientific">Hallella multisaccharivorax DSM 17128</name>
    <dbReference type="NCBI Taxonomy" id="688246"/>
    <lineage>
        <taxon>Bacteria</taxon>
        <taxon>Pseudomonadati</taxon>
        <taxon>Bacteroidota</taxon>
        <taxon>Bacteroidia</taxon>
        <taxon>Bacteroidales</taxon>
        <taxon>Prevotellaceae</taxon>
        <taxon>Hallella</taxon>
    </lineage>
</organism>
<dbReference type="GO" id="GO:0006813">
    <property type="term" value="P:potassium ion transport"/>
    <property type="evidence" value="ECO:0007669"/>
    <property type="project" value="InterPro"/>
</dbReference>
<evidence type="ECO:0000256" key="1">
    <source>
        <dbReference type="ARBA" id="ARBA00004651"/>
    </source>
</evidence>
<dbReference type="AlphaFoldDB" id="F8N8H8"/>
<accession>F8N8H8</accession>
<keyword evidence="11" id="KW-1185">Reference proteome</keyword>
<dbReference type="NCBIfam" id="NF003007">
    <property type="entry name" value="PRK03818.1"/>
    <property type="match status" value="1"/>
</dbReference>
<feature type="transmembrane region" description="Helical" evidence="8">
    <location>
        <begin position="504"/>
        <end position="522"/>
    </location>
</feature>
<keyword evidence="3" id="KW-0813">Transport</keyword>
<comment type="subcellular location">
    <subcellularLocation>
        <location evidence="1">Cell membrane</location>
        <topology evidence="1">Multi-pass membrane protein</topology>
    </subcellularLocation>
</comment>
<feature type="transmembrane region" description="Helical" evidence="8">
    <location>
        <begin position="384"/>
        <end position="404"/>
    </location>
</feature>
<evidence type="ECO:0000313" key="10">
    <source>
        <dbReference type="EMBL" id="EGN56545.1"/>
    </source>
</evidence>
<feature type="transmembrane region" description="Helical" evidence="8">
    <location>
        <begin position="542"/>
        <end position="562"/>
    </location>
</feature>
<dbReference type="GO" id="GO:0008324">
    <property type="term" value="F:monoatomic cation transmembrane transporter activity"/>
    <property type="evidence" value="ECO:0007669"/>
    <property type="project" value="InterPro"/>
</dbReference>
<protein>
    <submittedName>
        <fullName evidence="10">YidE/YbjL duplication</fullName>
    </submittedName>
</protein>
<dbReference type="InterPro" id="IPR050144">
    <property type="entry name" value="AAE_transporter"/>
</dbReference>
<dbReference type="Pfam" id="PF06826">
    <property type="entry name" value="Asp-Al_Ex"/>
    <property type="match status" value="2"/>
</dbReference>
<keyword evidence="7 8" id="KW-0472">Membrane</keyword>
<feature type="domain" description="RCK C-terminal" evidence="9">
    <location>
        <begin position="289"/>
        <end position="374"/>
    </location>
</feature>
<evidence type="ECO:0000313" key="11">
    <source>
        <dbReference type="Proteomes" id="UP000002772"/>
    </source>
</evidence>
<keyword evidence="5 8" id="KW-0812">Transmembrane</keyword>
<dbReference type="STRING" id="688246.Premu_1105"/>
<comment type="similarity">
    <text evidence="2">Belongs to the AAE transporter (TC 2.A.81) family.</text>
</comment>
<feature type="transmembrane region" description="Helical" evidence="8">
    <location>
        <begin position="76"/>
        <end position="97"/>
    </location>
</feature>
<keyword evidence="4" id="KW-1003">Cell membrane</keyword>
<sequence>MDFIRTLFEGSQAYWAGGVSHSIFILALVITLGLLLGRIKVKNVSLGLTWVLIVGIVFGYFNLNLNVELLHFLREFGLVLFVYALGLQVGPGFFASFKKGGLQLNMLVLITIFISIFTAVGIYYTTGTPITALAGILSGAVTNTPGLGAAQQAYFSLKGVESPDIATGYALAYPMGVIGVILAFIILRYVLRIKPGEEEKQAETGEGQPELLAVRSITLEVTNERIDNISVAEVKHIIGRHFMISRIVDHANTAHNAIVNGQTRLRLHDKLLLVVAPQDIDAVTALIGQPAEMDWSQFEKELISRRIIVTRPELQGKTLVSLNINGNFQATVTRVNRNGVDLVAHPHLRLQLGDRLTVVGSELALSKVDKVLGNQMKRLNYPNLIPIFLGIALGCLLATLPIPLPGFPTPIRLGLAGGPFIIAILMGYFGPRYHLVTYNTISANMMLREMGINIFLACVGLGAGQNFFHTLINEQGLQWIGYGAILTMLPVLIGGIIGRFAFHINYYTLIGVLSGGNTNPPALAYANDRTSSDTPSVGYATVYPFAMLLRIISIQILMMIFLS</sequence>
<feature type="transmembrane region" description="Helical" evidence="8">
    <location>
        <begin position="479"/>
        <end position="497"/>
    </location>
</feature>
<feature type="transmembrane region" description="Helical" evidence="8">
    <location>
        <begin position="450"/>
        <end position="467"/>
    </location>
</feature>
<dbReference type="OrthoDB" id="9155749at2"/>
<dbReference type="Gene3D" id="3.30.70.1450">
    <property type="entry name" value="Regulator of K+ conductance, C-terminal domain"/>
    <property type="match status" value="1"/>
</dbReference>
<evidence type="ECO:0000256" key="2">
    <source>
        <dbReference type="ARBA" id="ARBA00009854"/>
    </source>
</evidence>
<gene>
    <name evidence="10" type="ORF">Premu_1105</name>
</gene>
<evidence type="ECO:0000256" key="3">
    <source>
        <dbReference type="ARBA" id="ARBA00022448"/>
    </source>
</evidence>